<evidence type="ECO:0000256" key="6">
    <source>
        <dbReference type="ARBA" id="ARBA00056337"/>
    </source>
</evidence>
<dbReference type="InterPro" id="IPR011343">
    <property type="entry name" value="DeoC"/>
</dbReference>
<accession>A0A1S1QBZ6</accession>
<dbReference type="InterPro" id="IPR028581">
    <property type="entry name" value="DeoC_typeI"/>
</dbReference>
<organism evidence="9 10">
    <name type="scientific">Parafrankia colletiae</name>
    <dbReference type="NCBI Taxonomy" id="573497"/>
    <lineage>
        <taxon>Bacteria</taxon>
        <taxon>Bacillati</taxon>
        <taxon>Actinomycetota</taxon>
        <taxon>Actinomycetes</taxon>
        <taxon>Frankiales</taxon>
        <taxon>Frankiaceae</taxon>
        <taxon>Parafrankia</taxon>
    </lineage>
</organism>
<keyword evidence="4 7" id="KW-0704">Schiff base</keyword>
<comment type="function">
    <text evidence="6 7">Catalyzes a reversible aldol reaction between acetaldehyde and D-glyceraldehyde 3-phosphate to generate 2-deoxy-D-ribose 5-phosphate.</text>
</comment>
<feature type="region of interest" description="Disordered" evidence="8">
    <location>
        <begin position="1"/>
        <end position="36"/>
    </location>
</feature>
<dbReference type="RefSeq" id="WP_071087886.1">
    <property type="nucleotide sequence ID" value="NZ_MBLM01000139.1"/>
</dbReference>
<dbReference type="Pfam" id="PF01791">
    <property type="entry name" value="DeoC"/>
    <property type="match status" value="1"/>
</dbReference>
<comment type="catalytic activity">
    <reaction evidence="5 7">
        <text>2-deoxy-D-ribose 5-phosphate = D-glyceraldehyde 3-phosphate + acetaldehyde</text>
        <dbReference type="Rhea" id="RHEA:12821"/>
        <dbReference type="ChEBI" id="CHEBI:15343"/>
        <dbReference type="ChEBI" id="CHEBI:59776"/>
        <dbReference type="ChEBI" id="CHEBI:62877"/>
        <dbReference type="EC" id="4.1.2.4"/>
    </reaction>
</comment>
<comment type="pathway">
    <text evidence="7">Carbohydrate degradation; 2-deoxy-D-ribose 1-phosphate degradation; D-glyceraldehyde 3-phosphate and acetaldehyde from 2-deoxy-alpha-D-ribose 1-phosphate: step 2/2.</text>
</comment>
<dbReference type="GO" id="GO:0016052">
    <property type="term" value="P:carbohydrate catabolic process"/>
    <property type="evidence" value="ECO:0007669"/>
    <property type="project" value="TreeGrafter"/>
</dbReference>
<keyword evidence="10" id="KW-1185">Reference proteome</keyword>
<evidence type="ECO:0000256" key="5">
    <source>
        <dbReference type="ARBA" id="ARBA00048791"/>
    </source>
</evidence>
<dbReference type="NCBIfam" id="TIGR00126">
    <property type="entry name" value="deoC"/>
    <property type="match status" value="1"/>
</dbReference>
<evidence type="ECO:0000256" key="7">
    <source>
        <dbReference type="HAMAP-Rule" id="MF_00114"/>
    </source>
</evidence>
<dbReference type="Proteomes" id="UP000179627">
    <property type="component" value="Unassembled WGS sequence"/>
</dbReference>
<comment type="caution">
    <text evidence="9">The sequence shown here is derived from an EMBL/GenBank/DDBJ whole genome shotgun (WGS) entry which is preliminary data.</text>
</comment>
<feature type="active site" description="Schiff-base intermediate with acetaldehyde" evidence="7">
    <location>
        <position position="195"/>
    </location>
</feature>
<feature type="active site" description="Proton donor/acceptor" evidence="7">
    <location>
        <position position="132"/>
    </location>
</feature>
<proteinExistence type="inferred from homology"/>
<dbReference type="PANTHER" id="PTHR10889">
    <property type="entry name" value="DEOXYRIBOSE-PHOSPHATE ALDOLASE"/>
    <property type="match status" value="1"/>
</dbReference>
<evidence type="ECO:0000256" key="8">
    <source>
        <dbReference type="SAM" id="MobiDB-lite"/>
    </source>
</evidence>
<dbReference type="PANTHER" id="PTHR10889:SF1">
    <property type="entry name" value="DEOXYRIBOSE-PHOSPHATE ALDOLASE"/>
    <property type="match status" value="1"/>
</dbReference>
<gene>
    <name evidence="7" type="primary">deoC</name>
    <name evidence="9" type="ORF">CC117_25035</name>
</gene>
<dbReference type="SUPFAM" id="SSF51569">
    <property type="entry name" value="Aldolase"/>
    <property type="match status" value="1"/>
</dbReference>
<evidence type="ECO:0000313" key="9">
    <source>
        <dbReference type="EMBL" id="OHV32343.1"/>
    </source>
</evidence>
<dbReference type="Gene3D" id="3.20.20.70">
    <property type="entry name" value="Aldolase class I"/>
    <property type="match status" value="1"/>
</dbReference>
<dbReference type="GO" id="GO:0006018">
    <property type="term" value="P:2-deoxyribose 1-phosphate catabolic process"/>
    <property type="evidence" value="ECO:0007669"/>
    <property type="project" value="UniProtKB-UniRule"/>
</dbReference>
<dbReference type="GO" id="GO:0009264">
    <property type="term" value="P:deoxyribonucleotide catabolic process"/>
    <property type="evidence" value="ECO:0007669"/>
    <property type="project" value="UniProtKB-UniRule"/>
</dbReference>
<dbReference type="HAMAP" id="MF_00114">
    <property type="entry name" value="DeoC_type1"/>
    <property type="match status" value="1"/>
</dbReference>
<keyword evidence="3 7" id="KW-0456">Lyase</keyword>
<dbReference type="UniPathway" id="UPA00002">
    <property type="reaction ID" value="UER00468"/>
</dbReference>
<evidence type="ECO:0000313" key="10">
    <source>
        <dbReference type="Proteomes" id="UP000179627"/>
    </source>
</evidence>
<dbReference type="GO" id="GO:0004139">
    <property type="term" value="F:deoxyribose-phosphate aldolase activity"/>
    <property type="evidence" value="ECO:0007669"/>
    <property type="project" value="UniProtKB-UniRule"/>
</dbReference>
<sequence length="261" mass="26594">MHAMTTDPAVPGRPAPDTGAAPGSGAGPAPSPAPPRRAELARIIDHTLLRPEATGEEIVTLCADAAKLGVGTVCVAPTHVYLAAASARQDGKDVEPAFAVASVIGFPHGTHLTVIKAEEARRAVADGASEIDMVIDIANAMDENWRAIETEITEVRLSVPPHVLLKVILETALLPDESITAACRAAESGGAEFVKTSTGFHAAGGASLRAVRAMVAAVGGRLGVKASGGIRTSQQALAFVEAGATRLGLSATKDILAELPV</sequence>
<reference evidence="10" key="1">
    <citation type="submission" date="2016-07" db="EMBL/GenBank/DDBJ databases">
        <title>Sequence Frankia sp. strain CcI1.17.</title>
        <authorList>
            <person name="Ghodhbane-Gtari F."/>
            <person name="Swanson E."/>
            <person name="Gueddou A."/>
            <person name="Morris K."/>
            <person name="Hezbri K."/>
            <person name="Ktari A."/>
            <person name="Nouioui I."/>
            <person name="Abebe-Akele F."/>
            <person name="Simpson S."/>
            <person name="Thomas K."/>
            <person name="Gtari M."/>
            <person name="Tisa L.S."/>
            <person name="Hurst S."/>
        </authorList>
    </citation>
    <scope>NUCLEOTIDE SEQUENCE [LARGE SCALE GENOMIC DNA]</scope>
    <source>
        <strain evidence="10">Cc1.17</strain>
    </source>
</reference>
<dbReference type="OrthoDB" id="6579831at2"/>
<evidence type="ECO:0000256" key="3">
    <source>
        <dbReference type="ARBA" id="ARBA00023239"/>
    </source>
</evidence>
<evidence type="ECO:0000256" key="1">
    <source>
        <dbReference type="ARBA" id="ARBA00010936"/>
    </source>
</evidence>
<dbReference type="PIRSF" id="PIRSF001357">
    <property type="entry name" value="DeoC"/>
    <property type="match status" value="1"/>
</dbReference>
<dbReference type="InterPro" id="IPR013785">
    <property type="entry name" value="Aldolase_TIM"/>
</dbReference>
<feature type="active site" description="Proton donor/acceptor" evidence="7">
    <location>
        <position position="225"/>
    </location>
</feature>
<evidence type="ECO:0000256" key="2">
    <source>
        <dbReference type="ARBA" id="ARBA00022490"/>
    </source>
</evidence>
<keyword evidence="2 7" id="KW-0963">Cytoplasm</keyword>
<dbReference type="EC" id="4.1.2.4" evidence="7"/>
<comment type="subcellular location">
    <subcellularLocation>
        <location evidence="7">Cytoplasm</location>
    </subcellularLocation>
</comment>
<dbReference type="GO" id="GO:0005737">
    <property type="term" value="C:cytoplasm"/>
    <property type="evidence" value="ECO:0007669"/>
    <property type="project" value="UniProtKB-SubCell"/>
</dbReference>
<dbReference type="FunFam" id="3.20.20.70:FF:000044">
    <property type="entry name" value="Deoxyribose-phosphate aldolase"/>
    <property type="match status" value="1"/>
</dbReference>
<dbReference type="InterPro" id="IPR002915">
    <property type="entry name" value="DeoC/FbaB/LacD_aldolase"/>
</dbReference>
<name>A0A1S1QBZ6_9ACTN</name>
<dbReference type="EMBL" id="MBLM01000139">
    <property type="protein sequence ID" value="OHV32343.1"/>
    <property type="molecule type" value="Genomic_DNA"/>
</dbReference>
<dbReference type="SMART" id="SM01133">
    <property type="entry name" value="DeoC"/>
    <property type="match status" value="1"/>
</dbReference>
<comment type="similarity">
    <text evidence="1 7">Belongs to the DeoC/FbaB aldolase family. DeoC type 1 subfamily.</text>
</comment>
<evidence type="ECO:0000256" key="4">
    <source>
        <dbReference type="ARBA" id="ARBA00023270"/>
    </source>
</evidence>
<dbReference type="AlphaFoldDB" id="A0A1S1QBZ6"/>
<protein>
    <recommendedName>
        <fullName evidence="7">Deoxyribose-phosphate aldolase</fullName>
        <shortName evidence="7">DERA</shortName>
        <ecNumber evidence="7">4.1.2.4</ecNumber>
    </recommendedName>
    <alternativeName>
        <fullName evidence="7">2-deoxy-D-ribose 5-phosphate aldolase</fullName>
    </alternativeName>
    <alternativeName>
        <fullName evidence="7">Phosphodeoxyriboaldolase</fullName>
        <shortName evidence="7">Deoxyriboaldolase</shortName>
    </alternativeName>
</protein>
<dbReference type="CDD" id="cd00959">
    <property type="entry name" value="DeoC"/>
    <property type="match status" value="1"/>
</dbReference>